<organism evidence="2 3">
    <name type="scientific">Apiotrichum porosum</name>
    <dbReference type="NCBI Taxonomy" id="105984"/>
    <lineage>
        <taxon>Eukaryota</taxon>
        <taxon>Fungi</taxon>
        <taxon>Dikarya</taxon>
        <taxon>Basidiomycota</taxon>
        <taxon>Agaricomycotina</taxon>
        <taxon>Tremellomycetes</taxon>
        <taxon>Trichosporonales</taxon>
        <taxon>Trichosporonaceae</taxon>
        <taxon>Apiotrichum</taxon>
    </lineage>
</organism>
<reference evidence="2 3" key="1">
    <citation type="submission" date="2018-11" db="EMBL/GenBank/DDBJ databases">
        <title>Genome sequence of Apiotrichum porosum DSM 27194.</title>
        <authorList>
            <person name="Aliyu H."/>
            <person name="Gorte O."/>
            <person name="Ochsenreither K."/>
        </authorList>
    </citation>
    <scope>NUCLEOTIDE SEQUENCE [LARGE SCALE GENOMIC DNA]</scope>
    <source>
        <strain evidence="2 3">DSM 27194</strain>
    </source>
</reference>
<sequence length="179" mass="19655">MAPGLDGDEPSLCRASTNPSLPADHSNQHTAYITLSDASNSDTIPTTWFSPDIAILIDDIRAERTKLDDQATFLVDSMHSMWVAVDQVEKTPTRPKVQITRREDNLRPGRSPLAASRYEIALKMRVIATLVVIVATAGSSRHRGIETKCWKSRLAKLPPGTVTRILELLLSAITSLDPV</sequence>
<accession>A0A427XCN9</accession>
<dbReference type="RefSeq" id="XP_028471724.1">
    <property type="nucleotide sequence ID" value="XM_028620985.1"/>
</dbReference>
<dbReference type="Proteomes" id="UP000279236">
    <property type="component" value="Unassembled WGS sequence"/>
</dbReference>
<name>A0A427XCN9_9TREE</name>
<evidence type="ECO:0000313" key="2">
    <source>
        <dbReference type="EMBL" id="RSH76577.1"/>
    </source>
</evidence>
<evidence type="ECO:0000313" key="3">
    <source>
        <dbReference type="Proteomes" id="UP000279236"/>
    </source>
</evidence>
<evidence type="ECO:0000256" key="1">
    <source>
        <dbReference type="SAM" id="MobiDB-lite"/>
    </source>
</evidence>
<dbReference type="GeneID" id="39590005"/>
<protein>
    <submittedName>
        <fullName evidence="2">Uncharacterized protein</fullName>
    </submittedName>
</protein>
<feature type="region of interest" description="Disordered" evidence="1">
    <location>
        <begin position="1"/>
        <end position="25"/>
    </location>
</feature>
<proteinExistence type="predicted"/>
<dbReference type="EMBL" id="RSCE01000023">
    <property type="protein sequence ID" value="RSH76577.1"/>
    <property type="molecule type" value="Genomic_DNA"/>
</dbReference>
<keyword evidence="3" id="KW-1185">Reference proteome</keyword>
<gene>
    <name evidence="2" type="ORF">EHS24_005462</name>
</gene>
<comment type="caution">
    <text evidence="2">The sequence shown here is derived from an EMBL/GenBank/DDBJ whole genome shotgun (WGS) entry which is preliminary data.</text>
</comment>
<dbReference type="AlphaFoldDB" id="A0A427XCN9"/>